<evidence type="ECO:0000256" key="2">
    <source>
        <dbReference type="ARBA" id="ARBA00005582"/>
    </source>
</evidence>
<dbReference type="Proteomes" id="UP001595816">
    <property type="component" value="Unassembled WGS sequence"/>
</dbReference>
<dbReference type="PROSITE" id="PS51462">
    <property type="entry name" value="NUDIX"/>
    <property type="match status" value="1"/>
</dbReference>
<dbReference type="PANTHER" id="PTHR43046:SF2">
    <property type="entry name" value="8-OXO-DGTP DIPHOSPHATASE-RELATED"/>
    <property type="match status" value="1"/>
</dbReference>
<gene>
    <name evidence="6" type="ORF">ACFOZ4_21425</name>
</gene>
<dbReference type="InterPro" id="IPR000086">
    <property type="entry name" value="NUDIX_hydrolase_dom"/>
</dbReference>
<organism evidence="6 7">
    <name type="scientific">Hamadaea flava</name>
    <dbReference type="NCBI Taxonomy" id="1742688"/>
    <lineage>
        <taxon>Bacteria</taxon>
        <taxon>Bacillati</taxon>
        <taxon>Actinomycetota</taxon>
        <taxon>Actinomycetes</taxon>
        <taxon>Micromonosporales</taxon>
        <taxon>Micromonosporaceae</taxon>
        <taxon>Hamadaea</taxon>
    </lineage>
</organism>
<dbReference type="PANTHER" id="PTHR43046">
    <property type="entry name" value="GDP-MANNOSE MANNOSYL HYDROLASE"/>
    <property type="match status" value="1"/>
</dbReference>
<dbReference type="Pfam" id="PF00293">
    <property type="entry name" value="NUDIX"/>
    <property type="match status" value="1"/>
</dbReference>
<dbReference type="PRINTS" id="PR00502">
    <property type="entry name" value="NUDIXFAMILY"/>
</dbReference>
<dbReference type="GO" id="GO:0016787">
    <property type="term" value="F:hydrolase activity"/>
    <property type="evidence" value="ECO:0007669"/>
    <property type="project" value="UniProtKB-KW"/>
</dbReference>
<comment type="cofactor">
    <cofactor evidence="1">
        <name>Mg(2+)</name>
        <dbReference type="ChEBI" id="CHEBI:18420"/>
    </cofactor>
</comment>
<dbReference type="EMBL" id="JBHSAY010000010">
    <property type="protein sequence ID" value="MFC4133178.1"/>
    <property type="molecule type" value="Genomic_DNA"/>
</dbReference>
<dbReference type="Gene3D" id="3.90.79.10">
    <property type="entry name" value="Nucleoside Triphosphate Pyrophosphohydrolase"/>
    <property type="match status" value="1"/>
</dbReference>
<evidence type="ECO:0000259" key="5">
    <source>
        <dbReference type="PROSITE" id="PS51462"/>
    </source>
</evidence>
<evidence type="ECO:0000313" key="6">
    <source>
        <dbReference type="EMBL" id="MFC4133178.1"/>
    </source>
</evidence>
<evidence type="ECO:0000256" key="1">
    <source>
        <dbReference type="ARBA" id="ARBA00001946"/>
    </source>
</evidence>
<dbReference type="CDD" id="cd02883">
    <property type="entry name" value="NUDIX_Hydrolase"/>
    <property type="match status" value="1"/>
</dbReference>
<feature type="domain" description="Nudix hydrolase" evidence="5">
    <location>
        <begin position="4"/>
        <end position="125"/>
    </location>
</feature>
<dbReference type="RefSeq" id="WP_253761013.1">
    <property type="nucleotide sequence ID" value="NZ_JAMZDZ010000001.1"/>
</dbReference>
<protein>
    <submittedName>
        <fullName evidence="6">NUDIX hydrolase</fullName>
    </submittedName>
</protein>
<sequence length="141" mass="15571">MTLPRHSVSVTGVVVDDQDRVLVIQRRDNGRWELPGGVLELDESIPDGMKREVLEETGVHVEPVRLTGVYKNIKVGVVALVFLARYVSGTPITTDESQAVEWWTVDDVRARMPEVYAVRALDALQATSPAVRIHDGVTLIG</sequence>
<evidence type="ECO:0000256" key="4">
    <source>
        <dbReference type="RuleBase" id="RU003476"/>
    </source>
</evidence>
<evidence type="ECO:0000256" key="3">
    <source>
        <dbReference type="ARBA" id="ARBA00022801"/>
    </source>
</evidence>
<dbReference type="PROSITE" id="PS00893">
    <property type="entry name" value="NUDIX_BOX"/>
    <property type="match status" value="1"/>
</dbReference>
<dbReference type="InterPro" id="IPR020476">
    <property type="entry name" value="Nudix_hydrolase"/>
</dbReference>
<name>A0ABV8LS11_9ACTN</name>
<dbReference type="InterPro" id="IPR020084">
    <property type="entry name" value="NUDIX_hydrolase_CS"/>
</dbReference>
<comment type="caution">
    <text evidence="6">The sequence shown here is derived from an EMBL/GenBank/DDBJ whole genome shotgun (WGS) entry which is preliminary data.</text>
</comment>
<comment type="similarity">
    <text evidence="2 4">Belongs to the Nudix hydrolase family.</text>
</comment>
<evidence type="ECO:0000313" key="7">
    <source>
        <dbReference type="Proteomes" id="UP001595816"/>
    </source>
</evidence>
<reference evidence="7" key="1">
    <citation type="journal article" date="2019" name="Int. J. Syst. Evol. Microbiol.">
        <title>The Global Catalogue of Microorganisms (GCM) 10K type strain sequencing project: providing services to taxonomists for standard genome sequencing and annotation.</title>
        <authorList>
            <consortium name="The Broad Institute Genomics Platform"/>
            <consortium name="The Broad Institute Genome Sequencing Center for Infectious Disease"/>
            <person name="Wu L."/>
            <person name="Ma J."/>
        </authorList>
    </citation>
    <scope>NUCLEOTIDE SEQUENCE [LARGE SCALE GENOMIC DNA]</scope>
    <source>
        <strain evidence="7">CGMCC 4.7289</strain>
    </source>
</reference>
<accession>A0ABV8LS11</accession>
<dbReference type="InterPro" id="IPR015797">
    <property type="entry name" value="NUDIX_hydrolase-like_dom_sf"/>
</dbReference>
<keyword evidence="7" id="KW-1185">Reference proteome</keyword>
<dbReference type="SUPFAM" id="SSF55811">
    <property type="entry name" value="Nudix"/>
    <property type="match status" value="1"/>
</dbReference>
<proteinExistence type="inferred from homology"/>
<keyword evidence="3 4" id="KW-0378">Hydrolase</keyword>